<feature type="region of interest" description="Disordered" evidence="1">
    <location>
        <begin position="1"/>
        <end position="20"/>
    </location>
</feature>
<name>A0A6A6VCU6_9PLEO</name>
<dbReference type="EMBL" id="MU006574">
    <property type="protein sequence ID" value="KAF2747031.1"/>
    <property type="molecule type" value="Genomic_DNA"/>
</dbReference>
<sequence>MRGAEISAEQYTTPGNSPIRRAPKVQLSRIRSAVIVHGCLAVTSVPIGRTPGAPLPVLTRQSPSLQGTKTQPAKPSRLSPPQRIFSRLLTGRRATTPALTVRSLPRNTPNKIPAAGPPASPCASQFCTVALRPLPVCPLSPAQQCPARLSPHTTASSPPPGSTAVFAEAGPSDSAHHRHRTFAPASLFQASPVRRLTAWLRHFWIRNPPPPSPPWQFPEYRAEPECRSTVRPCLPPLSLCFATISI</sequence>
<dbReference type="AlphaFoldDB" id="A0A6A6VCU6"/>
<reference evidence="2" key="1">
    <citation type="journal article" date="2020" name="Stud. Mycol.">
        <title>101 Dothideomycetes genomes: a test case for predicting lifestyles and emergence of pathogens.</title>
        <authorList>
            <person name="Haridas S."/>
            <person name="Albert R."/>
            <person name="Binder M."/>
            <person name="Bloem J."/>
            <person name="Labutti K."/>
            <person name="Salamov A."/>
            <person name="Andreopoulos B."/>
            <person name="Baker S."/>
            <person name="Barry K."/>
            <person name="Bills G."/>
            <person name="Bluhm B."/>
            <person name="Cannon C."/>
            <person name="Castanera R."/>
            <person name="Culley D."/>
            <person name="Daum C."/>
            <person name="Ezra D."/>
            <person name="Gonzalez J."/>
            <person name="Henrissat B."/>
            <person name="Kuo A."/>
            <person name="Liang C."/>
            <person name="Lipzen A."/>
            <person name="Lutzoni F."/>
            <person name="Magnuson J."/>
            <person name="Mondo S."/>
            <person name="Nolan M."/>
            <person name="Ohm R."/>
            <person name="Pangilinan J."/>
            <person name="Park H.-J."/>
            <person name="Ramirez L."/>
            <person name="Alfaro M."/>
            <person name="Sun H."/>
            <person name="Tritt A."/>
            <person name="Yoshinaga Y."/>
            <person name="Zwiers L.-H."/>
            <person name="Turgeon B."/>
            <person name="Goodwin S."/>
            <person name="Spatafora J."/>
            <person name="Crous P."/>
            <person name="Grigoriev I."/>
        </authorList>
    </citation>
    <scope>NUCLEOTIDE SEQUENCE</scope>
    <source>
        <strain evidence="2">CBS 119925</strain>
    </source>
</reference>
<accession>A0A6A6VCU6</accession>
<feature type="compositionally biased region" description="Polar residues" evidence="1">
    <location>
        <begin position="59"/>
        <end position="73"/>
    </location>
</feature>
<keyword evidence="3" id="KW-1185">Reference proteome</keyword>
<gene>
    <name evidence="2" type="ORF">M011DRAFT_60082</name>
</gene>
<evidence type="ECO:0000313" key="2">
    <source>
        <dbReference type="EMBL" id="KAF2747031.1"/>
    </source>
</evidence>
<protein>
    <submittedName>
        <fullName evidence="2">Uncharacterized protein</fullName>
    </submittedName>
</protein>
<organism evidence="2 3">
    <name type="scientific">Sporormia fimetaria CBS 119925</name>
    <dbReference type="NCBI Taxonomy" id="1340428"/>
    <lineage>
        <taxon>Eukaryota</taxon>
        <taxon>Fungi</taxon>
        <taxon>Dikarya</taxon>
        <taxon>Ascomycota</taxon>
        <taxon>Pezizomycotina</taxon>
        <taxon>Dothideomycetes</taxon>
        <taxon>Pleosporomycetidae</taxon>
        <taxon>Pleosporales</taxon>
        <taxon>Sporormiaceae</taxon>
        <taxon>Sporormia</taxon>
    </lineage>
</organism>
<feature type="region of interest" description="Disordered" evidence="1">
    <location>
        <begin position="50"/>
        <end position="81"/>
    </location>
</feature>
<evidence type="ECO:0000313" key="3">
    <source>
        <dbReference type="Proteomes" id="UP000799440"/>
    </source>
</evidence>
<evidence type="ECO:0000256" key="1">
    <source>
        <dbReference type="SAM" id="MobiDB-lite"/>
    </source>
</evidence>
<dbReference type="Proteomes" id="UP000799440">
    <property type="component" value="Unassembled WGS sequence"/>
</dbReference>
<proteinExistence type="predicted"/>